<dbReference type="UniPathway" id="UPA00050">
    <property type="reaction ID" value="UER00064"/>
</dbReference>
<comment type="function">
    <text evidence="12">Catalyzes the ATP-dependent phosphorylation of L-homoserine to L-homoserine phosphate.</text>
</comment>
<dbReference type="HAMAP" id="MF_00384">
    <property type="entry name" value="Homoser_kinase"/>
    <property type="match status" value="1"/>
</dbReference>
<gene>
    <name evidence="12" type="primary">thrB</name>
    <name evidence="15" type="ORF">HKN21_13130</name>
</gene>
<comment type="caution">
    <text evidence="15">The sequence shown here is derived from an EMBL/GenBank/DDBJ whole genome shotgun (WGS) entry which is preliminary data.</text>
</comment>
<evidence type="ECO:0000256" key="9">
    <source>
        <dbReference type="ARBA" id="ARBA00022777"/>
    </source>
</evidence>
<evidence type="ECO:0000256" key="2">
    <source>
        <dbReference type="ARBA" id="ARBA00007370"/>
    </source>
</evidence>
<dbReference type="InterPro" id="IPR006204">
    <property type="entry name" value="GHMP_kinase_N_dom"/>
</dbReference>
<feature type="domain" description="GHMP kinase C-terminal" evidence="14">
    <location>
        <begin position="231"/>
        <end position="288"/>
    </location>
</feature>
<dbReference type="InterPro" id="IPR000870">
    <property type="entry name" value="Homoserine_kinase"/>
</dbReference>
<keyword evidence="6 12" id="KW-0808">Transferase</keyword>
<dbReference type="InterPro" id="IPR020568">
    <property type="entry name" value="Ribosomal_Su5_D2-typ_SF"/>
</dbReference>
<keyword evidence="9 12" id="KW-0418">Kinase</keyword>
<dbReference type="GO" id="GO:0004413">
    <property type="term" value="F:homoserine kinase activity"/>
    <property type="evidence" value="ECO:0007669"/>
    <property type="project" value="UniProtKB-UniRule"/>
</dbReference>
<dbReference type="GO" id="GO:0005524">
    <property type="term" value="F:ATP binding"/>
    <property type="evidence" value="ECO:0007669"/>
    <property type="project" value="UniProtKB-UniRule"/>
</dbReference>
<dbReference type="Gene3D" id="3.30.70.890">
    <property type="entry name" value="GHMP kinase, C-terminal domain"/>
    <property type="match status" value="1"/>
</dbReference>
<accession>A0A7Y2H329</accession>
<evidence type="ECO:0000259" key="14">
    <source>
        <dbReference type="Pfam" id="PF08544"/>
    </source>
</evidence>
<dbReference type="Gene3D" id="3.30.230.10">
    <property type="match status" value="1"/>
</dbReference>
<dbReference type="PRINTS" id="PR00958">
    <property type="entry name" value="HOMSERKINASE"/>
</dbReference>
<dbReference type="NCBIfam" id="TIGR00191">
    <property type="entry name" value="thrB"/>
    <property type="match status" value="1"/>
</dbReference>
<evidence type="ECO:0000256" key="12">
    <source>
        <dbReference type="HAMAP-Rule" id="MF_00384"/>
    </source>
</evidence>
<evidence type="ECO:0000256" key="10">
    <source>
        <dbReference type="ARBA" id="ARBA00022840"/>
    </source>
</evidence>
<dbReference type="GO" id="GO:0005737">
    <property type="term" value="C:cytoplasm"/>
    <property type="evidence" value="ECO:0007669"/>
    <property type="project" value="UniProtKB-SubCell"/>
</dbReference>
<proteinExistence type="inferred from homology"/>
<dbReference type="PANTHER" id="PTHR20861">
    <property type="entry name" value="HOMOSERINE/4-DIPHOSPHOCYTIDYL-2-C-METHYL-D-ERYTHRITOL KINASE"/>
    <property type="match status" value="1"/>
</dbReference>
<evidence type="ECO:0000256" key="6">
    <source>
        <dbReference type="ARBA" id="ARBA00022679"/>
    </source>
</evidence>
<keyword evidence="12" id="KW-0963">Cytoplasm</keyword>
<dbReference type="InterPro" id="IPR036554">
    <property type="entry name" value="GHMP_kinase_C_sf"/>
</dbReference>
<protein>
    <recommendedName>
        <fullName evidence="4 12">Homoserine kinase</fullName>
        <shortName evidence="12">HK</shortName>
        <shortName evidence="12">HSK</shortName>
        <ecNumber evidence="3 12">2.7.1.39</ecNumber>
    </recommendedName>
</protein>
<organism evidence="15 16">
    <name type="scientific">Eiseniibacteriota bacterium</name>
    <dbReference type="NCBI Taxonomy" id="2212470"/>
    <lineage>
        <taxon>Bacteria</taxon>
        <taxon>Candidatus Eiseniibacteriota</taxon>
    </lineage>
</organism>
<dbReference type="Proteomes" id="UP000547674">
    <property type="component" value="Unassembled WGS sequence"/>
</dbReference>
<feature type="binding site" evidence="12">
    <location>
        <begin position="91"/>
        <end position="101"/>
    </location>
    <ligand>
        <name>ATP</name>
        <dbReference type="ChEBI" id="CHEBI:30616"/>
    </ligand>
</feature>
<dbReference type="PIRSF" id="PIRSF000676">
    <property type="entry name" value="Homoser_kin"/>
    <property type="match status" value="1"/>
</dbReference>
<dbReference type="Pfam" id="PF08544">
    <property type="entry name" value="GHMP_kinases_C"/>
    <property type="match status" value="1"/>
</dbReference>
<evidence type="ECO:0000313" key="16">
    <source>
        <dbReference type="Proteomes" id="UP000547674"/>
    </source>
</evidence>
<comment type="similarity">
    <text evidence="2 12">Belongs to the GHMP kinase family. Homoserine kinase subfamily.</text>
</comment>
<dbReference type="NCBIfam" id="NF002288">
    <property type="entry name" value="PRK01212.1-4"/>
    <property type="match status" value="1"/>
</dbReference>
<evidence type="ECO:0000256" key="3">
    <source>
        <dbReference type="ARBA" id="ARBA00012078"/>
    </source>
</evidence>
<dbReference type="SUPFAM" id="SSF55060">
    <property type="entry name" value="GHMP Kinase, C-terminal domain"/>
    <property type="match status" value="1"/>
</dbReference>
<evidence type="ECO:0000259" key="13">
    <source>
        <dbReference type="Pfam" id="PF00288"/>
    </source>
</evidence>
<reference evidence="15 16" key="1">
    <citation type="submission" date="2020-03" db="EMBL/GenBank/DDBJ databases">
        <title>Metabolic flexibility allows generalist bacteria to become dominant in a frequently disturbed ecosystem.</title>
        <authorList>
            <person name="Chen Y.-J."/>
            <person name="Leung P.M."/>
            <person name="Bay S.K."/>
            <person name="Hugenholtz P."/>
            <person name="Kessler A.J."/>
            <person name="Shelley G."/>
            <person name="Waite D.W."/>
            <person name="Cook P.L."/>
            <person name="Greening C."/>
        </authorList>
    </citation>
    <scope>NUCLEOTIDE SEQUENCE [LARGE SCALE GENOMIC DNA]</scope>
    <source>
        <strain evidence="15">SS_bin_28</strain>
    </source>
</reference>
<keyword evidence="10 12" id="KW-0067">ATP-binding</keyword>
<evidence type="ECO:0000256" key="5">
    <source>
        <dbReference type="ARBA" id="ARBA00022605"/>
    </source>
</evidence>
<comment type="catalytic activity">
    <reaction evidence="11 12">
        <text>L-homoserine + ATP = O-phospho-L-homoserine + ADP + H(+)</text>
        <dbReference type="Rhea" id="RHEA:13985"/>
        <dbReference type="ChEBI" id="CHEBI:15378"/>
        <dbReference type="ChEBI" id="CHEBI:30616"/>
        <dbReference type="ChEBI" id="CHEBI:57476"/>
        <dbReference type="ChEBI" id="CHEBI:57590"/>
        <dbReference type="ChEBI" id="CHEBI:456216"/>
        <dbReference type="EC" id="2.7.1.39"/>
    </reaction>
</comment>
<name>A0A7Y2H329_UNCEI</name>
<evidence type="ECO:0000256" key="8">
    <source>
        <dbReference type="ARBA" id="ARBA00022741"/>
    </source>
</evidence>
<dbReference type="PROSITE" id="PS00627">
    <property type="entry name" value="GHMP_KINASES_ATP"/>
    <property type="match status" value="1"/>
</dbReference>
<dbReference type="EMBL" id="JABDJR010000527">
    <property type="protein sequence ID" value="NNF07699.1"/>
    <property type="molecule type" value="Genomic_DNA"/>
</dbReference>
<dbReference type="GO" id="GO:0009088">
    <property type="term" value="P:threonine biosynthetic process"/>
    <property type="evidence" value="ECO:0007669"/>
    <property type="project" value="UniProtKB-UniRule"/>
</dbReference>
<evidence type="ECO:0000256" key="11">
    <source>
        <dbReference type="ARBA" id="ARBA00049375"/>
    </source>
</evidence>
<comment type="pathway">
    <text evidence="1 12">Amino-acid biosynthesis; L-threonine biosynthesis; L-threonine from L-aspartate: step 4/5.</text>
</comment>
<comment type="subcellular location">
    <subcellularLocation>
        <location evidence="12">Cytoplasm</location>
    </subcellularLocation>
</comment>
<dbReference type="PANTHER" id="PTHR20861:SF1">
    <property type="entry name" value="HOMOSERINE KINASE"/>
    <property type="match status" value="1"/>
</dbReference>
<dbReference type="InterPro" id="IPR013750">
    <property type="entry name" value="GHMP_kinase_C_dom"/>
</dbReference>
<keyword evidence="8 12" id="KW-0547">Nucleotide-binding</keyword>
<keyword evidence="5 12" id="KW-0028">Amino-acid biosynthesis</keyword>
<evidence type="ECO:0000256" key="4">
    <source>
        <dbReference type="ARBA" id="ARBA00017858"/>
    </source>
</evidence>
<feature type="domain" description="GHMP kinase N-terminal" evidence="13">
    <location>
        <begin position="64"/>
        <end position="150"/>
    </location>
</feature>
<keyword evidence="7 12" id="KW-0791">Threonine biosynthesis</keyword>
<dbReference type="EC" id="2.7.1.39" evidence="3 12"/>
<evidence type="ECO:0000256" key="1">
    <source>
        <dbReference type="ARBA" id="ARBA00005015"/>
    </source>
</evidence>
<sequence>MKERSVSVFAPATIANLGPGIDVLGIALTMPGDVVLASRTEEPGFTFKVQSKDADLPGDAKNNVAGHVANLMIEEFKPTFGIDLLLKKQMPIGSGLGSSAASSVAAAVAVNALLSRPLKRPDLLRFVAEGERLTSGAAHLDNVAPSLLGGACLIRNSDPNDVLTLPLRNKIWWVVASPELVVTTREARKNLPKSLPLKRAIQQWGHVAGVVAGLAQGSSATVGSSLVDAVAEPVRGPLIEGFHAVKAAALKAGAPGAAIAGSGASVFAVTQSEVDGRRIGRAMQRAFRDEAGVASKIYVSRINTTGAEVEVSS</sequence>
<evidence type="ECO:0000313" key="15">
    <source>
        <dbReference type="EMBL" id="NNF07699.1"/>
    </source>
</evidence>
<dbReference type="AlphaFoldDB" id="A0A7Y2H329"/>
<dbReference type="InterPro" id="IPR014721">
    <property type="entry name" value="Ribsml_uS5_D2-typ_fold_subgr"/>
</dbReference>
<evidence type="ECO:0000256" key="7">
    <source>
        <dbReference type="ARBA" id="ARBA00022697"/>
    </source>
</evidence>
<dbReference type="InterPro" id="IPR006203">
    <property type="entry name" value="GHMP_knse_ATP-bd_CS"/>
</dbReference>
<dbReference type="Pfam" id="PF00288">
    <property type="entry name" value="GHMP_kinases_N"/>
    <property type="match status" value="1"/>
</dbReference>
<dbReference type="SUPFAM" id="SSF54211">
    <property type="entry name" value="Ribosomal protein S5 domain 2-like"/>
    <property type="match status" value="1"/>
</dbReference>